<dbReference type="Proteomes" id="UP001139089">
    <property type="component" value="Unassembled WGS sequence"/>
</dbReference>
<dbReference type="RefSeq" id="WP_231814017.1">
    <property type="nucleotide sequence ID" value="NZ_JAJOZR010000006.1"/>
</dbReference>
<gene>
    <name evidence="1" type="ORF">LRX75_10135</name>
</gene>
<evidence type="ECO:0000313" key="2">
    <source>
        <dbReference type="Proteomes" id="UP001139089"/>
    </source>
</evidence>
<comment type="caution">
    <text evidence="1">The sequence shown here is derived from an EMBL/GenBank/DDBJ whole genome shotgun (WGS) entry which is preliminary data.</text>
</comment>
<dbReference type="EMBL" id="JAJOZR010000006">
    <property type="protein sequence ID" value="MCD7109403.1"/>
    <property type="molecule type" value="Genomic_DNA"/>
</dbReference>
<organism evidence="1 2">
    <name type="scientific">Rhizobium quercicola</name>
    <dbReference type="NCBI Taxonomy" id="2901226"/>
    <lineage>
        <taxon>Bacteria</taxon>
        <taxon>Pseudomonadati</taxon>
        <taxon>Pseudomonadota</taxon>
        <taxon>Alphaproteobacteria</taxon>
        <taxon>Hyphomicrobiales</taxon>
        <taxon>Rhizobiaceae</taxon>
        <taxon>Rhizobium/Agrobacterium group</taxon>
        <taxon>Rhizobium</taxon>
    </lineage>
</organism>
<keyword evidence="2" id="KW-1185">Reference proteome</keyword>
<evidence type="ECO:0000313" key="1">
    <source>
        <dbReference type="EMBL" id="MCD7109403.1"/>
    </source>
</evidence>
<protein>
    <submittedName>
        <fullName evidence="1">Uncharacterized protein</fullName>
    </submittedName>
</protein>
<proteinExistence type="predicted"/>
<sequence length="84" mass="9931">MTTNKRYQVEQHIVCDGWTNTWTEEDEDGVTMPQTFTSRAEAHAAIQEFLLDVREANASRYMTEFYRRVDFRVRVVRPQDDAEA</sequence>
<reference evidence="1" key="1">
    <citation type="submission" date="2021-12" db="EMBL/GenBank/DDBJ databases">
        <authorList>
            <person name="Li Y."/>
        </authorList>
    </citation>
    <scope>NUCLEOTIDE SEQUENCE</scope>
    <source>
        <strain evidence="1">DKSPLA3</strain>
    </source>
</reference>
<name>A0A9X1NS44_9HYPH</name>
<dbReference type="AlphaFoldDB" id="A0A9X1NS44"/>
<accession>A0A9X1NS44</accession>